<evidence type="ECO:0000313" key="8">
    <source>
        <dbReference type="Proteomes" id="UP000076738"/>
    </source>
</evidence>
<dbReference type="SMART" id="SM00220">
    <property type="entry name" value="S_TKc"/>
    <property type="match status" value="1"/>
</dbReference>
<accession>A0A167P577</accession>
<dbReference type="Pfam" id="PF07714">
    <property type="entry name" value="PK_Tyr_Ser-Thr"/>
    <property type="match status" value="1"/>
</dbReference>
<dbReference type="PANTHER" id="PTHR23257">
    <property type="entry name" value="SERINE-THREONINE PROTEIN KINASE"/>
    <property type="match status" value="1"/>
</dbReference>
<dbReference type="SUPFAM" id="SSF56112">
    <property type="entry name" value="Protein kinase-like (PK-like)"/>
    <property type="match status" value="1"/>
</dbReference>
<feature type="binding site" evidence="4">
    <location>
        <position position="47"/>
    </location>
    <ligand>
        <name>ATP</name>
        <dbReference type="ChEBI" id="CHEBI:30616"/>
    </ligand>
</feature>
<dbReference type="InterPro" id="IPR017441">
    <property type="entry name" value="Protein_kinase_ATP_BS"/>
</dbReference>
<dbReference type="STRING" id="1330018.A0A167P577"/>
<keyword evidence="7" id="KW-0418">Kinase</keyword>
<evidence type="ECO:0000256" key="1">
    <source>
        <dbReference type="ARBA" id="ARBA00022527"/>
    </source>
</evidence>
<dbReference type="EMBL" id="KV417276">
    <property type="protein sequence ID" value="KZO98430.1"/>
    <property type="molecule type" value="Genomic_DNA"/>
</dbReference>
<dbReference type="InterPro" id="IPR000719">
    <property type="entry name" value="Prot_kinase_dom"/>
</dbReference>
<evidence type="ECO:0000256" key="3">
    <source>
        <dbReference type="ARBA" id="ARBA00022840"/>
    </source>
</evidence>
<dbReference type="InterPro" id="IPR001245">
    <property type="entry name" value="Ser-Thr/Tyr_kinase_cat_dom"/>
</dbReference>
<dbReference type="OrthoDB" id="5966500at2759"/>
<dbReference type="InterPro" id="IPR050167">
    <property type="entry name" value="Ser_Thr_protein_kinase"/>
</dbReference>
<dbReference type="PROSITE" id="PS50011">
    <property type="entry name" value="PROTEIN_KINASE_DOM"/>
    <property type="match status" value="1"/>
</dbReference>
<gene>
    <name evidence="7" type="ORF">CALVIDRAFT_562332</name>
</gene>
<proteinExistence type="inferred from homology"/>
<dbReference type="InterPro" id="IPR011009">
    <property type="entry name" value="Kinase-like_dom_sf"/>
</dbReference>
<evidence type="ECO:0000256" key="5">
    <source>
        <dbReference type="RuleBase" id="RU000304"/>
    </source>
</evidence>
<name>A0A167P577_CALVF</name>
<evidence type="ECO:0000256" key="2">
    <source>
        <dbReference type="ARBA" id="ARBA00022741"/>
    </source>
</evidence>
<keyword evidence="3 4" id="KW-0067">ATP-binding</keyword>
<keyword evidence="8" id="KW-1185">Reference proteome</keyword>
<evidence type="ECO:0000256" key="4">
    <source>
        <dbReference type="PROSITE-ProRule" id="PRU10141"/>
    </source>
</evidence>
<comment type="similarity">
    <text evidence="5">Belongs to the protein kinase superfamily.</text>
</comment>
<dbReference type="PANTHER" id="PTHR23257:SF959">
    <property type="entry name" value="BAH DOMAIN-CONTAINING PROTEIN"/>
    <property type="match status" value="1"/>
</dbReference>
<dbReference type="GO" id="GO:0004674">
    <property type="term" value="F:protein serine/threonine kinase activity"/>
    <property type="evidence" value="ECO:0007669"/>
    <property type="project" value="UniProtKB-KW"/>
</dbReference>
<dbReference type="Proteomes" id="UP000076738">
    <property type="component" value="Unassembled WGS sequence"/>
</dbReference>
<dbReference type="PROSITE" id="PS00107">
    <property type="entry name" value="PROTEIN_KINASE_ATP"/>
    <property type="match status" value="1"/>
</dbReference>
<dbReference type="GO" id="GO:0005524">
    <property type="term" value="F:ATP binding"/>
    <property type="evidence" value="ECO:0007669"/>
    <property type="project" value="UniProtKB-UniRule"/>
</dbReference>
<organism evidence="7 8">
    <name type="scientific">Calocera viscosa (strain TUFC12733)</name>
    <dbReference type="NCBI Taxonomy" id="1330018"/>
    <lineage>
        <taxon>Eukaryota</taxon>
        <taxon>Fungi</taxon>
        <taxon>Dikarya</taxon>
        <taxon>Basidiomycota</taxon>
        <taxon>Agaricomycotina</taxon>
        <taxon>Dacrymycetes</taxon>
        <taxon>Dacrymycetales</taxon>
        <taxon>Dacrymycetaceae</taxon>
        <taxon>Calocera</taxon>
    </lineage>
</organism>
<keyword evidence="1 5" id="KW-0723">Serine/threonine-protein kinase</keyword>
<evidence type="ECO:0000259" key="6">
    <source>
        <dbReference type="PROSITE" id="PS50011"/>
    </source>
</evidence>
<protein>
    <submittedName>
        <fullName evidence="7">Kinase-like protein</fullName>
    </submittedName>
</protein>
<keyword evidence="7" id="KW-0808">Transferase</keyword>
<sequence>MKPSLLVLEANCVGDRPLGIGASADVWRGECICQPRGLRYDGAIALKVLRYDVESVDEEKLLRRLANEVSIWSGLAHPNVLRFLGVCLEGVNYKRLSIAMPLMVNGSLIVYLKKHPSVDRLNLVRGIAEGIAYLHGRQPPIIHGDLKCANVLVDDTGAPLLSDFGLSLVLDGIRAEQITTSLLNINPRWAAPERLFPDRYDIQPHQAFTKSGDIYSLGMTIYEMMSGHPPYKGLEPLMIANYVIEGRRPSHPGDSAPAHGLSGWLWSFVQQTWNWERERRPTIEALTRLLDSHAGSTEVSLANCVTMNGGDMAERTTALSNTGSVDPIPNTQLKKTVDVSMQNLGAFLRDTGIPTMAVQLNPNESVRTTRFSNVTRGRLAGSQIPVAVKWHRPMPMDRADHNGTDPAIKRCWAQAPADRPTYKELLNVPQLSPLEIHGLHSWGDFGLDLGGSPEPLYLQ</sequence>
<feature type="domain" description="Protein kinase" evidence="6">
    <location>
        <begin position="12"/>
        <end position="296"/>
    </location>
</feature>
<dbReference type="Gene3D" id="1.10.510.10">
    <property type="entry name" value="Transferase(Phosphotransferase) domain 1"/>
    <property type="match status" value="1"/>
</dbReference>
<keyword evidence="2 4" id="KW-0547">Nucleotide-binding</keyword>
<reference evidence="7 8" key="1">
    <citation type="journal article" date="2016" name="Mol. Biol. Evol.">
        <title>Comparative Genomics of Early-Diverging Mushroom-Forming Fungi Provides Insights into the Origins of Lignocellulose Decay Capabilities.</title>
        <authorList>
            <person name="Nagy L.G."/>
            <person name="Riley R."/>
            <person name="Tritt A."/>
            <person name="Adam C."/>
            <person name="Daum C."/>
            <person name="Floudas D."/>
            <person name="Sun H."/>
            <person name="Yadav J.S."/>
            <person name="Pangilinan J."/>
            <person name="Larsson K.H."/>
            <person name="Matsuura K."/>
            <person name="Barry K."/>
            <person name="Labutti K."/>
            <person name="Kuo R."/>
            <person name="Ohm R.A."/>
            <person name="Bhattacharya S.S."/>
            <person name="Shirouzu T."/>
            <person name="Yoshinaga Y."/>
            <person name="Martin F.M."/>
            <person name="Grigoriev I.V."/>
            <person name="Hibbett D.S."/>
        </authorList>
    </citation>
    <scope>NUCLEOTIDE SEQUENCE [LARGE SCALE GENOMIC DNA]</scope>
    <source>
        <strain evidence="7 8">TUFC12733</strain>
    </source>
</reference>
<evidence type="ECO:0000313" key="7">
    <source>
        <dbReference type="EMBL" id="KZO98430.1"/>
    </source>
</evidence>
<dbReference type="PROSITE" id="PS00108">
    <property type="entry name" value="PROTEIN_KINASE_ST"/>
    <property type="match status" value="1"/>
</dbReference>
<dbReference type="AlphaFoldDB" id="A0A167P577"/>
<dbReference type="InterPro" id="IPR008271">
    <property type="entry name" value="Ser/Thr_kinase_AS"/>
</dbReference>